<reference evidence="6" key="1">
    <citation type="journal article" date="2019" name="Int. J. Syst. Evol. Microbiol.">
        <title>The Global Catalogue of Microorganisms (GCM) 10K type strain sequencing project: providing services to taxonomists for standard genome sequencing and annotation.</title>
        <authorList>
            <consortium name="The Broad Institute Genomics Platform"/>
            <consortium name="The Broad Institute Genome Sequencing Center for Infectious Disease"/>
            <person name="Wu L."/>
            <person name="Ma J."/>
        </authorList>
    </citation>
    <scope>NUCLEOTIDE SEQUENCE [LARGE SCALE GENOMIC DNA]</scope>
    <source>
        <strain evidence="6">JCM 5052</strain>
    </source>
</reference>
<dbReference type="InterPro" id="IPR018946">
    <property type="entry name" value="PhoD-like_MPP"/>
</dbReference>
<feature type="region of interest" description="Disordered" evidence="1">
    <location>
        <begin position="547"/>
        <end position="579"/>
    </location>
</feature>
<feature type="chain" id="PRO_5047283404" evidence="2">
    <location>
        <begin position="33"/>
        <end position="579"/>
    </location>
</feature>
<dbReference type="InterPro" id="IPR029052">
    <property type="entry name" value="Metallo-depent_PP-like"/>
</dbReference>
<proteinExistence type="predicted"/>
<dbReference type="EMBL" id="BAAABZ010000002">
    <property type="protein sequence ID" value="GAA0503650.1"/>
    <property type="molecule type" value="Genomic_DNA"/>
</dbReference>
<dbReference type="Gene3D" id="2.60.40.380">
    <property type="entry name" value="Purple acid phosphatase-like, N-terminal"/>
    <property type="match status" value="1"/>
</dbReference>
<dbReference type="InterPro" id="IPR006311">
    <property type="entry name" value="TAT_signal"/>
</dbReference>
<organism evidence="5 6">
    <name type="scientific">Streptomyces mordarskii</name>
    <dbReference type="NCBI Taxonomy" id="1226758"/>
    <lineage>
        <taxon>Bacteria</taxon>
        <taxon>Bacillati</taxon>
        <taxon>Actinomycetota</taxon>
        <taxon>Actinomycetes</taxon>
        <taxon>Kitasatosporales</taxon>
        <taxon>Streptomycetaceae</taxon>
        <taxon>Streptomyces</taxon>
    </lineage>
</organism>
<dbReference type="PROSITE" id="PS51318">
    <property type="entry name" value="TAT"/>
    <property type="match status" value="1"/>
</dbReference>
<dbReference type="Pfam" id="PF09423">
    <property type="entry name" value="PhoD"/>
    <property type="match status" value="1"/>
</dbReference>
<dbReference type="InterPro" id="IPR038607">
    <property type="entry name" value="PhoD-like_sf"/>
</dbReference>
<sequence>MTDLHISRRSAVTAAAAAAALLPLVPGPAAHAGSGPAFLHGIASGDPLPDGILLWTRITPAPDAVPGSGLGPVIEVTWEVAEDRDFRSVAARGTVKAAAGTDHTVKADVRGLRPATDYFYRFGVDGGVRSPVGRTRTTPAHDAAADGVRFGVVSCANWEAGWFSPYRHLAARTDLDAVLHLGDYLYEYKSGEYPEAKDVVRPHAPTHEIVTLADYRVRHGNYKTDPDAQALHAALPLIAIWDDHEFANDAWSGGAENHTPGAEGAWAQRVAAAKQAYFEWMPVRPSTQGTTYRRLRYGTLADLHLLDLRSFRSQQAATGSGDVDAPERTLTGRAQLDWLKSGLTASDTTWRLVGNSVMISPVAFGALPAELLGPLAELLGLPKGGLAINTDQWDGYTHDRRELLSHLTDHAIGNTIFLTGDIHMAWANDVPVKAATYPLSRSAATEFVVTSVTSDNLDDLLHVAPQTVSLAAAAAIRAANRHVKWVDMDSHGYGVLDVTPQRAQMDYYTVSDRTDRNATTAWARSYRTQAGSQRVERATHPCADAPVHRRFTGSDGSRAQRSARKPSATRQVASAASLS</sequence>
<keyword evidence="2" id="KW-0732">Signal</keyword>
<feature type="compositionally biased region" description="Polar residues" evidence="1">
    <location>
        <begin position="568"/>
        <end position="579"/>
    </location>
</feature>
<dbReference type="Proteomes" id="UP001501576">
    <property type="component" value="Unassembled WGS sequence"/>
</dbReference>
<keyword evidence="6" id="KW-1185">Reference proteome</keyword>
<dbReference type="InterPro" id="IPR032093">
    <property type="entry name" value="PhoD_N"/>
</dbReference>
<protein>
    <submittedName>
        <fullName evidence="5">Alkaline phosphatase D family protein</fullName>
    </submittedName>
</protein>
<evidence type="ECO:0000313" key="5">
    <source>
        <dbReference type="EMBL" id="GAA0503650.1"/>
    </source>
</evidence>
<dbReference type="Pfam" id="PF16655">
    <property type="entry name" value="PhoD_N"/>
    <property type="match status" value="1"/>
</dbReference>
<evidence type="ECO:0000259" key="4">
    <source>
        <dbReference type="Pfam" id="PF16655"/>
    </source>
</evidence>
<feature type="domain" description="Phospholipase D N-terminal" evidence="4">
    <location>
        <begin position="40"/>
        <end position="137"/>
    </location>
</feature>
<dbReference type="PANTHER" id="PTHR43606:SF2">
    <property type="entry name" value="ALKALINE PHOSPHATASE FAMILY PROTEIN (AFU_ORTHOLOGUE AFUA_5G03860)"/>
    <property type="match status" value="1"/>
</dbReference>
<comment type="caution">
    <text evidence="5">The sequence shown here is derived from an EMBL/GenBank/DDBJ whole genome shotgun (WGS) entry which is preliminary data.</text>
</comment>
<name>A0ABP3LQ71_9ACTN</name>
<evidence type="ECO:0000256" key="1">
    <source>
        <dbReference type="SAM" id="MobiDB-lite"/>
    </source>
</evidence>
<feature type="signal peptide" evidence="2">
    <location>
        <begin position="1"/>
        <end position="32"/>
    </location>
</feature>
<dbReference type="PANTHER" id="PTHR43606">
    <property type="entry name" value="PHOSPHATASE, PUTATIVE (AFU_ORTHOLOGUE AFUA_6G08710)-RELATED"/>
    <property type="match status" value="1"/>
</dbReference>
<feature type="domain" description="PhoD-like phosphatase metallophosphatase" evidence="3">
    <location>
        <begin position="150"/>
        <end position="507"/>
    </location>
</feature>
<evidence type="ECO:0000256" key="2">
    <source>
        <dbReference type="SAM" id="SignalP"/>
    </source>
</evidence>
<dbReference type="InterPro" id="IPR052900">
    <property type="entry name" value="Phospholipid_Metab_Enz"/>
</dbReference>
<evidence type="ECO:0000259" key="3">
    <source>
        <dbReference type="Pfam" id="PF09423"/>
    </source>
</evidence>
<dbReference type="SUPFAM" id="SSF56300">
    <property type="entry name" value="Metallo-dependent phosphatases"/>
    <property type="match status" value="1"/>
</dbReference>
<dbReference type="Gene3D" id="3.60.21.70">
    <property type="entry name" value="PhoD-like phosphatase"/>
    <property type="match status" value="1"/>
</dbReference>
<gene>
    <name evidence="5" type="ORF">GCM10010390_02720</name>
</gene>
<dbReference type="CDD" id="cd07389">
    <property type="entry name" value="MPP_PhoD"/>
    <property type="match status" value="1"/>
</dbReference>
<accession>A0ABP3LQ71</accession>
<evidence type="ECO:0000313" key="6">
    <source>
        <dbReference type="Proteomes" id="UP001501576"/>
    </source>
</evidence>